<name>A0A0C3BXS4_HEBCY</name>
<dbReference type="HOGENOM" id="CLU_1510796_0_0_1"/>
<evidence type="ECO:0000313" key="2">
    <source>
        <dbReference type="Proteomes" id="UP000053424"/>
    </source>
</evidence>
<sequence>MPASMVAVVIPANSGFLVGTHPEPKEIRDYLAIADWGNPRNFRMGGFVLTGETTEKWATHLRTLQPAEDPTPVSANSIQICLQPSDHTTNRKINWVIKRFGISIMFVGEGLTEFRMVPTQKARFKGRVGMPSSEIPQFVEGEREAAVRNILIELGLSAEDFKFETWLCGSSGGLLLLT</sequence>
<protein>
    <submittedName>
        <fullName evidence="1">Uncharacterized protein</fullName>
    </submittedName>
</protein>
<proteinExistence type="predicted"/>
<dbReference type="EMBL" id="KN831801">
    <property type="protein sequence ID" value="KIM36869.1"/>
    <property type="molecule type" value="Genomic_DNA"/>
</dbReference>
<dbReference type="OrthoDB" id="3227112at2759"/>
<dbReference type="AlphaFoldDB" id="A0A0C3BXS4"/>
<reference evidence="2" key="2">
    <citation type="submission" date="2015-01" db="EMBL/GenBank/DDBJ databases">
        <title>Evolutionary Origins and Diversification of the Mycorrhizal Mutualists.</title>
        <authorList>
            <consortium name="DOE Joint Genome Institute"/>
            <consortium name="Mycorrhizal Genomics Consortium"/>
            <person name="Kohler A."/>
            <person name="Kuo A."/>
            <person name="Nagy L.G."/>
            <person name="Floudas D."/>
            <person name="Copeland A."/>
            <person name="Barry K.W."/>
            <person name="Cichocki N."/>
            <person name="Veneault-Fourrey C."/>
            <person name="LaButti K."/>
            <person name="Lindquist E.A."/>
            <person name="Lipzen A."/>
            <person name="Lundell T."/>
            <person name="Morin E."/>
            <person name="Murat C."/>
            <person name="Riley R."/>
            <person name="Ohm R."/>
            <person name="Sun H."/>
            <person name="Tunlid A."/>
            <person name="Henrissat B."/>
            <person name="Grigoriev I.V."/>
            <person name="Hibbett D.S."/>
            <person name="Martin F."/>
        </authorList>
    </citation>
    <scope>NUCLEOTIDE SEQUENCE [LARGE SCALE GENOMIC DNA]</scope>
    <source>
        <strain evidence="2">h7</strain>
    </source>
</reference>
<reference evidence="1 2" key="1">
    <citation type="submission" date="2014-04" db="EMBL/GenBank/DDBJ databases">
        <authorList>
            <consortium name="DOE Joint Genome Institute"/>
            <person name="Kuo A."/>
            <person name="Gay G."/>
            <person name="Dore J."/>
            <person name="Kohler A."/>
            <person name="Nagy L.G."/>
            <person name="Floudas D."/>
            <person name="Copeland A."/>
            <person name="Barry K.W."/>
            <person name="Cichocki N."/>
            <person name="Veneault-Fourrey C."/>
            <person name="LaButti K."/>
            <person name="Lindquist E.A."/>
            <person name="Lipzen A."/>
            <person name="Lundell T."/>
            <person name="Morin E."/>
            <person name="Murat C."/>
            <person name="Sun H."/>
            <person name="Tunlid A."/>
            <person name="Henrissat B."/>
            <person name="Grigoriev I.V."/>
            <person name="Hibbett D.S."/>
            <person name="Martin F."/>
            <person name="Nordberg H.P."/>
            <person name="Cantor M.N."/>
            <person name="Hua S.X."/>
        </authorList>
    </citation>
    <scope>NUCLEOTIDE SEQUENCE [LARGE SCALE GENOMIC DNA]</scope>
    <source>
        <strain evidence="2">h7</strain>
    </source>
</reference>
<evidence type="ECO:0000313" key="1">
    <source>
        <dbReference type="EMBL" id="KIM36869.1"/>
    </source>
</evidence>
<dbReference type="Proteomes" id="UP000053424">
    <property type="component" value="Unassembled WGS sequence"/>
</dbReference>
<keyword evidence="2" id="KW-1185">Reference proteome</keyword>
<gene>
    <name evidence="1" type="ORF">M413DRAFT_31269</name>
</gene>
<organism evidence="1 2">
    <name type="scientific">Hebeloma cylindrosporum</name>
    <dbReference type="NCBI Taxonomy" id="76867"/>
    <lineage>
        <taxon>Eukaryota</taxon>
        <taxon>Fungi</taxon>
        <taxon>Dikarya</taxon>
        <taxon>Basidiomycota</taxon>
        <taxon>Agaricomycotina</taxon>
        <taxon>Agaricomycetes</taxon>
        <taxon>Agaricomycetidae</taxon>
        <taxon>Agaricales</taxon>
        <taxon>Agaricineae</taxon>
        <taxon>Hymenogastraceae</taxon>
        <taxon>Hebeloma</taxon>
    </lineage>
</organism>
<accession>A0A0C3BXS4</accession>